<dbReference type="Proteomes" id="UP000807504">
    <property type="component" value="Unassembled WGS sequence"/>
</dbReference>
<reference evidence="6" key="2">
    <citation type="submission" date="2020-06" db="EMBL/GenBank/DDBJ databases">
        <authorList>
            <person name="Sheffer M."/>
        </authorList>
    </citation>
    <scope>NUCLEOTIDE SEQUENCE</scope>
</reference>
<comment type="similarity">
    <text evidence="2">Belongs to the THOC7 family.</text>
</comment>
<gene>
    <name evidence="6" type="ORF">HNY73_005340</name>
</gene>
<evidence type="ECO:0000256" key="4">
    <source>
        <dbReference type="ARBA" id="ARBA00023242"/>
    </source>
</evidence>
<reference evidence="6" key="1">
    <citation type="journal article" date="2020" name="bioRxiv">
        <title>Chromosome-level reference genome of the European wasp spider Argiope bruennichi: a resource for studies on range expansion and evolutionary adaptation.</title>
        <authorList>
            <person name="Sheffer M.M."/>
            <person name="Hoppe A."/>
            <person name="Krehenwinkel H."/>
            <person name="Uhl G."/>
            <person name="Kuss A.W."/>
            <person name="Jensen L."/>
            <person name="Jensen C."/>
            <person name="Gillespie R.G."/>
            <person name="Hoff K.J."/>
            <person name="Prost S."/>
        </authorList>
    </citation>
    <scope>NUCLEOTIDE SEQUENCE</scope>
</reference>
<dbReference type="GO" id="GO:0006397">
    <property type="term" value="P:mRNA processing"/>
    <property type="evidence" value="ECO:0007669"/>
    <property type="project" value="InterPro"/>
</dbReference>
<dbReference type="PANTHER" id="PTHR23405:SF5">
    <property type="entry name" value="THO COMPLEX SUBUNIT 7 HOMOLOG"/>
    <property type="match status" value="1"/>
</dbReference>
<keyword evidence="3 5" id="KW-0175">Coiled coil</keyword>
<comment type="caution">
    <text evidence="6">The sequence shown here is derived from an EMBL/GenBank/DDBJ whole genome shotgun (WGS) entry which is preliminary data.</text>
</comment>
<protein>
    <submittedName>
        <fullName evidence="6">THO complex subunit 7 like protein</fullName>
    </submittedName>
</protein>
<evidence type="ECO:0000256" key="5">
    <source>
        <dbReference type="SAM" id="Coils"/>
    </source>
</evidence>
<dbReference type="GO" id="GO:0000445">
    <property type="term" value="C:THO complex part of transcription export complex"/>
    <property type="evidence" value="ECO:0007669"/>
    <property type="project" value="InterPro"/>
</dbReference>
<dbReference type="OrthoDB" id="6431357at2759"/>
<dbReference type="GO" id="GO:0006406">
    <property type="term" value="P:mRNA export from nucleus"/>
    <property type="evidence" value="ECO:0007669"/>
    <property type="project" value="TreeGrafter"/>
</dbReference>
<evidence type="ECO:0000313" key="6">
    <source>
        <dbReference type="EMBL" id="KAF8790288.1"/>
    </source>
</evidence>
<evidence type="ECO:0000256" key="1">
    <source>
        <dbReference type="ARBA" id="ARBA00004123"/>
    </source>
</evidence>
<organism evidence="6 7">
    <name type="scientific">Argiope bruennichi</name>
    <name type="common">Wasp spider</name>
    <name type="synonym">Aranea bruennichi</name>
    <dbReference type="NCBI Taxonomy" id="94029"/>
    <lineage>
        <taxon>Eukaryota</taxon>
        <taxon>Metazoa</taxon>
        <taxon>Ecdysozoa</taxon>
        <taxon>Arthropoda</taxon>
        <taxon>Chelicerata</taxon>
        <taxon>Arachnida</taxon>
        <taxon>Araneae</taxon>
        <taxon>Araneomorphae</taxon>
        <taxon>Entelegynae</taxon>
        <taxon>Araneoidea</taxon>
        <taxon>Araneidae</taxon>
        <taxon>Argiope</taxon>
    </lineage>
</organism>
<dbReference type="InterPro" id="IPR008501">
    <property type="entry name" value="THOC7/Mft1"/>
</dbReference>
<accession>A0A8T0FJ96</accession>
<dbReference type="Pfam" id="PF05615">
    <property type="entry name" value="THOC7"/>
    <property type="match status" value="1"/>
</dbReference>
<dbReference type="AlphaFoldDB" id="A0A8T0FJ96"/>
<dbReference type="PANTHER" id="PTHR23405">
    <property type="entry name" value="MAINTENANCE OF KILLER 16 MAK16 PROTEIN-RELATED"/>
    <property type="match status" value="1"/>
</dbReference>
<name>A0A8T0FJ96_ARGBR</name>
<comment type="subcellular location">
    <subcellularLocation>
        <location evidence="1">Nucleus</location>
    </subcellularLocation>
</comment>
<dbReference type="OMA" id="ENECTSA"/>
<dbReference type="EMBL" id="JABXBU010000011">
    <property type="protein sequence ID" value="KAF8790288.1"/>
    <property type="molecule type" value="Genomic_DNA"/>
</dbReference>
<evidence type="ECO:0000313" key="7">
    <source>
        <dbReference type="Proteomes" id="UP000807504"/>
    </source>
</evidence>
<sequence>MSDSDSDSEAGASHISDEEIFRRKILMDGEGTGASQGIDNLLCSFIQWCDSEGQTDEEISEGYQNLLAQLDNLEFSCQKSDAARRANMRQLQEYDQMCADLESKIVDMEKTVAEKRLELEKAKKERLNKMKYDALGKIVSSLPSRQESMEKLAKIEEEIKILMAENEALQEKSDVREKQVRLLVTSARELKHKLREELEDWEGSDSD</sequence>
<feature type="coiled-coil region" evidence="5">
    <location>
        <begin position="91"/>
        <end position="204"/>
    </location>
</feature>
<keyword evidence="4" id="KW-0539">Nucleus</keyword>
<proteinExistence type="inferred from homology"/>
<keyword evidence="7" id="KW-1185">Reference proteome</keyword>
<evidence type="ECO:0000256" key="2">
    <source>
        <dbReference type="ARBA" id="ARBA00006482"/>
    </source>
</evidence>
<evidence type="ECO:0000256" key="3">
    <source>
        <dbReference type="ARBA" id="ARBA00023054"/>
    </source>
</evidence>